<protein>
    <submittedName>
        <fullName evidence="1">Uncharacterized protein</fullName>
    </submittedName>
</protein>
<reference evidence="1" key="1">
    <citation type="submission" date="2016-08" db="EMBL/GenBank/DDBJ databases">
        <authorList>
            <person name="Seilhamer J.J."/>
        </authorList>
    </citation>
    <scope>NUCLEOTIDE SEQUENCE</scope>
    <source>
        <strain evidence="1">86</strain>
    </source>
</reference>
<organism evidence="1">
    <name type="scientific">uncultured Pleomorphomonas sp</name>
    <dbReference type="NCBI Taxonomy" id="442121"/>
    <lineage>
        <taxon>Bacteria</taxon>
        <taxon>Pseudomonadati</taxon>
        <taxon>Pseudomonadota</taxon>
        <taxon>Alphaproteobacteria</taxon>
        <taxon>Hyphomicrobiales</taxon>
        <taxon>Pleomorphomonadaceae</taxon>
        <taxon>Pleomorphomonas</taxon>
        <taxon>environmental samples</taxon>
    </lineage>
</organism>
<sequence>MVGGRLPPAPPGVLLLVDFVQFYLIIEFREGYLTDLFQRISSGGLFLFLSRDFLGNKA</sequence>
<accession>A0A212LNX6</accession>
<name>A0A212LNX6_9HYPH</name>
<gene>
    <name evidence="1" type="ORF">KL86PLE_90297</name>
</gene>
<proteinExistence type="predicted"/>
<evidence type="ECO:0000313" key="1">
    <source>
        <dbReference type="EMBL" id="SCM79228.1"/>
    </source>
</evidence>
<dbReference type="AlphaFoldDB" id="A0A212LNX6"/>
<dbReference type="EMBL" id="FMJD01000013">
    <property type="protein sequence ID" value="SCM79228.1"/>
    <property type="molecule type" value="Genomic_DNA"/>
</dbReference>